<name>A0A328B2K9_9CAUL</name>
<dbReference type="RefSeq" id="WP_111457963.1">
    <property type="nucleotide sequence ID" value="NZ_QFYP01000001.1"/>
</dbReference>
<dbReference type="PROSITE" id="PS50943">
    <property type="entry name" value="HTH_CROC1"/>
    <property type="match status" value="1"/>
</dbReference>
<dbReference type="AlphaFoldDB" id="A0A328B2K9"/>
<gene>
    <name evidence="2" type="ORF">DJ021_13045</name>
</gene>
<protein>
    <submittedName>
        <fullName evidence="2">XRE family transcriptional regulator</fullName>
    </submittedName>
</protein>
<dbReference type="SUPFAM" id="SSF47413">
    <property type="entry name" value="lambda repressor-like DNA-binding domains"/>
    <property type="match status" value="1"/>
</dbReference>
<reference evidence="3" key="1">
    <citation type="submission" date="2018-05" db="EMBL/GenBank/DDBJ databases">
        <authorList>
            <person name="Li X."/>
        </authorList>
    </citation>
    <scope>NUCLEOTIDE SEQUENCE [LARGE SCALE GENOMIC DNA]</scope>
    <source>
        <strain evidence="3">HKS-05</strain>
    </source>
</reference>
<accession>A0A328B2K9</accession>
<evidence type="ECO:0000313" key="3">
    <source>
        <dbReference type="Proteomes" id="UP000249842"/>
    </source>
</evidence>
<dbReference type="EMBL" id="QFYP01000001">
    <property type="protein sequence ID" value="RAK60671.1"/>
    <property type="molecule type" value="Genomic_DNA"/>
</dbReference>
<dbReference type="InterPro" id="IPR010982">
    <property type="entry name" value="Lambda_DNA-bd_dom_sf"/>
</dbReference>
<dbReference type="Gene3D" id="1.10.260.40">
    <property type="entry name" value="lambda repressor-like DNA-binding domains"/>
    <property type="match status" value="1"/>
</dbReference>
<evidence type="ECO:0000313" key="2">
    <source>
        <dbReference type="EMBL" id="RAK60671.1"/>
    </source>
</evidence>
<dbReference type="SMART" id="SM00530">
    <property type="entry name" value="HTH_XRE"/>
    <property type="match status" value="1"/>
</dbReference>
<dbReference type="InterPro" id="IPR001387">
    <property type="entry name" value="Cro/C1-type_HTH"/>
</dbReference>
<sequence length="86" mass="9881">MASPIFSEDYRIMIDILVATRRRAGVSQRSLAARLGKSQSHINMIEQRQRRVELREFYLMCKSLGADPVAVFQEITEALEQQRQAA</sequence>
<organism evidence="2 3">
    <name type="scientific">Phenylobacterium hankyongense</name>
    <dbReference type="NCBI Taxonomy" id="1813876"/>
    <lineage>
        <taxon>Bacteria</taxon>
        <taxon>Pseudomonadati</taxon>
        <taxon>Pseudomonadota</taxon>
        <taxon>Alphaproteobacteria</taxon>
        <taxon>Caulobacterales</taxon>
        <taxon>Caulobacteraceae</taxon>
        <taxon>Phenylobacterium</taxon>
    </lineage>
</organism>
<feature type="domain" description="HTH cro/C1-type" evidence="1">
    <location>
        <begin position="17"/>
        <end position="71"/>
    </location>
</feature>
<comment type="caution">
    <text evidence="2">The sequence shown here is derived from an EMBL/GenBank/DDBJ whole genome shotgun (WGS) entry which is preliminary data.</text>
</comment>
<evidence type="ECO:0000259" key="1">
    <source>
        <dbReference type="PROSITE" id="PS50943"/>
    </source>
</evidence>
<dbReference type="OrthoDB" id="9803379at2"/>
<dbReference type="Proteomes" id="UP000249842">
    <property type="component" value="Unassembled WGS sequence"/>
</dbReference>
<dbReference type="GO" id="GO:0003677">
    <property type="term" value="F:DNA binding"/>
    <property type="evidence" value="ECO:0007669"/>
    <property type="project" value="InterPro"/>
</dbReference>
<proteinExistence type="predicted"/>
<dbReference type="Pfam" id="PF01381">
    <property type="entry name" value="HTH_3"/>
    <property type="match status" value="1"/>
</dbReference>
<keyword evidence="3" id="KW-1185">Reference proteome</keyword>
<dbReference type="CDD" id="cd00093">
    <property type="entry name" value="HTH_XRE"/>
    <property type="match status" value="1"/>
</dbReference>